<reference evidence="13 14" key="1">
    <citation type="submission" date="2021-05" db="EMBL/GenBank/DDBJ databases">
        <title>A Polyphasic approach of four new species of the genus Ohtaekwangia: Ohtaekwangia histidinii sp. nov., Ohtaekwangia cretensis sp. nov., Ohtaekwangia indiensis sp. nov., Ohtaekwangia reichenbachii sp. nov. from diverse environment.</title>
        <authorList>
            <person name="Octaviana S."/>
        </authorList>
    </citation>
    <scope>NUCLEOTIDE SEQUENCE [LARGE SCALE GENOMIC DNA]</scope>
    <source>
        <strain evidence="13 14">PWU4</strain>
    </source>
</reference>
<keyword evidence="3" id="KW-0812">Transmembrane</keyword>
<keyword evidence="7" id="KW-0472">Membrane</keyword>
<protein>
    <submittedName>
        <fullName evidence="13">Transporter substrate-binding domain-containing protein</fullName>
    </submittedName>
</protein>
<accession>A0AAP2DPB7</accession>
<keyword evidence="4" id="KW-0732">Signal</keyword>
<evidence type="ECO:0000256" key="9">
    <source>
        <dbReference type="ARBA" id="ARBA00023180"/>
    </source>
</evidence>
<evidence type="ECO:0000256" key="7">
    <source>
        <dbReference type="ARBA" id="ARBA00023136"/>
    </source>
</evidence>
<keyword evidence="6" id="KW-0406">Ion transport</keyword>
<keyword evidence="14" id="KW-1185">Reference proteome</keyword>
<dbReference type="GO" id="GO:0016020">
    <property type="term" value="C:membrane"/>
    <property type="evidence" value="ECO:0007669"/>
    <property type="project" value="UniProtKB-SubCell"/>
</dbReference>
<comment type="caution">
    <text evidence="13">The sequence shown here is derived from an EMBL/GenBank/DDBJ whole genome shotgun (WGS) entry which is preliminary data.</text>
</comment>
<keyword evidence="9" id="KW-0325">Glycoprotein</keyword>
<dbReference type="SUPFAM" id="SSF53850">
    <property type="entry name" value="Periplasmic binding protein-like II"/>
    <property type="match status" value="1"/>
</dbReference>
<evidence type="ECO:0000256" key="10">
    <source>
        <dbReference type="ARBA" id="ARBA00023286"/>
    </source>
</evidence>
<keyword evidence="5" id="KW-1133">Transmembrane helix</keyword>
<dbReference type="Gene3D" id="3.40.190.10">
    <property type="entry name" value="Periplasmic binding protein-like II"/>
    <property type="match status" value="2"/>
</dbReference>
<dbReference type="SMART" id="SM00062">
    <property type="entry name" value="PBPb"/>
    <property type="match status" value="1"/>
</dbReference>
<evidence type="ECO:0000256" key="11">
    <source>
        <dbReference type="ARBA" id="ARBA00023303"/>
    </source>
</evidence>
<proteinExistence type="predicted"/>
<evidence type="ECO:0000256" key="5">
    <source>
        <dbReference type="ARBA" id="ARBA00022989"/>
    </source>
</evidence>
<keyword evidence="2" id="KW-0813">Transport</keyword>
<keyword evidence="11" id="KW-0407">Ion channel</keyword>
<sequence>MKKFFIPILTLIVSFSFAQKYQGDSWNKIKTSGSGTLAVVYYEQPGLIQKGKDGKMEGVCVDMLSDLQKFAETKHGKKITIQYVGQEPEFSGFLKEIQHSGNVLGVTNTSITEERKKILQFSPPFMSTQLVLLTNKNTPNIKSLKELSTVYSGFTAQVITGSTHVKYIEEIKKQYYPQLTVTYAPSSESVIKNLSANQRVFSILDFTEYIGVVRKKIPVKRQEVELGNPEQLGFIMSKQSDWGPLFKEFLTEDYRKSVRYKEIIAENLGSSFLSLVR</sequence>
<evidence type="ECO:0000259" key="12">
    <source>
        <dbReference type="SMART" id="SM00062"/>
    </source>
</evidence>
<dbReference type="InterPro" id="IPR001638">
    <property type="entry name" value="Solute-binding_3/MltF_N"/>
</dbReference>
<feature type="domain" description="Solute-binding protein family 3/N-terminal" evidence="12">
    <location>
        <begin position="36"/>
        <end position="271"/>
    </location>
</feature>
<dbReference type="GO" id="GO:0015276">
    <property type="term" value="F:ligand-gated monoatomic ion channel activity"/>
    <property type="evidence" value="ECO:0007669"/>
    <property type="project" value="InterPro"/>
</dbReference>
<evidence type="ECO:0000256" key="3">
    <source>
        <dbReference type="ARBA" id="ARBA00022692"/>
    </source>
</evidence>
<dbReference type="InterPro" id="IPR019594">
    <property type="entry name" value="Glu/Gly-bd"/>
</dbReference>
<gene>
    <name evidence="13" type="ORF">KK083_24150</name>
</gene>
<dbReference type="EMBL" id="JAHESF010000033">
    <property type="protein sequence ID" value="MBT1700001.1"/>
    <property type="molecule type" value="Genomic_DNA"/>
</dbReference>
<name>A0AAP2DPB7_9BACT</name>
<evidence type="ECO:0000256" key="4">
    <source>
        <dbReference type="ARBA" id="ARBA00022729"/>
    </source>
</evidence>
<dbReference type="PANTHER" id="PTHR35936">
    <property type="entry name" value="MEMBRANE-BOUND LYTIC MUREIN TRANSGLYCOSYLASE F"/>
    <property type="match status" value="1"/>
</dbReference>
<evidence type="ECO:0000256" key="1">
    <source>
        <dbReference type="ARBA" id="ARBA00004141"/>
    </source>
</evidence>
<dbReference type="Pfam" id="PF10613">
    <property type="entry name" value="Lig_chan-Glu_bd"/>
    <property type="match status" value="1"/>
</dbReference>
<organism evidence="13 14">
    <name type="scientific">Chryseosolibacter histidini</name>
    <dbReference type="NCBI Taxonomy" id="2782349"/>
    <lineage>
        <taxon>Bacteria</taxon>
        <taxon>Pseudomonadati</taxon>
        <taxon>Bacteroidota</taxon>
        <taxon>Cytophagia</taxon>
        <taxon>Cytophagales</taxon>
        <taxon>Chryseotaleaceae</taxon>
        <taxon>Chryseosolibacter</taxon>
    </lineage>
</organism>
<evidence type="ECO:0000313" key="14">
    <source>
        <dbReference type="Proteomes" id="UP001319200"/>
    </source>
</evidence>
<evidence type="ECO:0000313" key="13">
    <source>
        <dbReference type="EMBL" id="MBT1700001.1"/>
    </source>
</evidence>
<comment type="subcellular location">
    <subcellularLocation>
        <location evidence="1">Membrane</location>
        <topology evidence="1">Multi-pass membrane protein</topology>
    </subcellularLocation>
</comment>
<keyword evidence="10" id="KW-1071">Ligand-gated ion channel</keyword>
<dbReference type="AlphaFoldDB" id="A0AAP2DPB7"/>
<dbReference type="Proteomes" id="UP001319200">
    <property type="component" value="Unassembled WGS sequence"/>
</dbReference>
<evidence type="ECO:0000256" key="2">
    <source>
        <dbReference type="ARBA" id="ARBA00022448"/>
    </source>
</evidence>
<keyword evidence="8" id="KW-0675">Receptor</keyword>
<evidence type="ECO:0000256" key="6">
    <source>
        <dbReference type="ARBA" id="ARBA00023065"/>
    </source>
</evidence>
<dbReference type="RefSeq" id="WP_254168298.1">
    <property type="nucleotide sequence ID" value="NZ_JAHESF010000033.1"/>
</dbReference>
<evidence type="ECO:0000256" key="8">
    <source>
        <dbReference type="ARBA" id="ARBA00023170"/>
    </source>
</evidence>